<evidence type="ECO:0000256" key="1">
    <source>
        <dbReference type="SAM" id="MobiDB-lite"/>
    </source>
</evidence>
<organism evidence="2 3">
    <name type="scientific">Jaapia argillacea MUCL 33604</name>
    <dbReference type="NCBI Taxonomy" id="933084"/>
    <lineage>
        <taxon>Eukaryota</taxon>
        <taxon>Fungi</taxon>
        <taxon>Dikarya</taxon>
        <taxon>Basidiomycota</taxon>
        <taxon>Agaricomycotina</taxon>
        <taxon>Agaricomycetes</taxon>
        <taxon>Agaricomycetidae</taxon>
        <taxon>Jaapiales</taxon>
        <taxon>Jaapiaceae</taxon>
        <taxon>Jaapia</taxon>
    </lineage>
</organism>
<dbReference type="InParanoid" id="A0A067P495"/>
<evidence type="ECO:0000313" key="3">
    <source>
        <dbReference type="Proteomes" id="UP000027265"/>
    </source>
</evidence>
<dbReference type="EMBL" id="KL197775">
    <property type="protein sequence ID" value="KDQ49733.1"/>
    <property type="molecule type" value="Genomic_DNA"/>
</dbReference>
<proteinExistence type="predicted"/>
<protein>
    <submittedName>
        <fullName evidence="2">Uncharacterized protein</fullName>
    </submittedName>
</protein>
<dbReference type="HOGENOM" id="CLU_1896526_0_0_1"/>
<sequence length="134" mass="14620">MVFLGVGVGVESGGDTGRRDGWFVGKARVWRGVMNHTAAYPIYAYTVHQSNNLTLIPAERPHPQPQPQPQPIQAQAPKRGACSHINLLLSSHWHPQLCTSPALSYPFSALPSAMPTITLEPVEGDRRSTEILEG</sequence>
<gene>
    <name evidence="2" type="ORF">JAAARDRAFT_42568</name>
</gene>
<accession>A0A067P495</accession>
<evidence type="ECO:0000313" key="2">
    <source>
        <dbReference type="EMBL" id="KDQ49733.1"/>
    </source>
</evidence>
<dbReference type="Proteomes" id="UP000027265">
    <property type="component" value="Unassembled WGS sequence"/>
</dbReference>
<name>A0A067P495_9AGAM</name>
<dbReference type="AlphaFoldDB" id="A0A067P495"/>
<reference evidence="3" key="1">
    <citation type="journal article" date="2014" name="Proc. Natl. Acad. Sci. U.S.A.">
        <title>Extensive sampling of basidiomycete genomes demonstrates inadequacy of the white-rot/brown-rot paradigm for wood decay fungi.</title>
        <authorList>
            <person name="Riley R."/>
            <person name="Salamov A.A."/>
            <person name="Brown D.W."/>
            <person name="Nagy L.G."/>
            <person name="Floudas D."/>
            <person name="Held B.W."/>
            <person name="Levasseur A."/>
            <person name="Lombard V."/>
            <person name="Morin E."/>
            <person name="Otillar R."/>
            <person name="Lindquist E.A."/>
            <person name="Sun H."/>
            <person name="LaButti K.M."/>
            <person name="Schmutz J."/>
            <person name="Jabbour D."/>
            <person name="Luo H."/>
            <person name="Baker S.E."/>
            <person name="Pisabarro A.G."/>
            <person name="Walton J.D."/>
            <person name="Blanchette R.A."/>
            <person name="Henrissat B."/>
            <person name="Martin F."/>
            <person name="Cullen D."/>
            <person name="Hibbett D.S."/>
            <person name="Grigoriev I.V."/>
        </authorList>
    </citation>
    <scope>NUCLEOTIDE SEQUENCE [LARGE SCALE GENOMIC DNA]</scope>
    <source>
        <strain evidence="3">MUCL 33604</strain>
    </source>
</reference>
<keyword evidence="3" id="KW-1185">Reference proteome</keyword>
<feature type="region of interest" description="Disordered" evidence="1">
    <location>
        <begin position="57"/>
        <end position="77"/>
    </location>
</feature>